<dbReference type="GO" id="GO:0102390">
    <property type="term" value="F:mycophenolic acid acyl-glucuronide esterase activity"/>
    <property type="evidence" value="ECO:0007669"/>
    <property type="project" value="UniProtKB-EC"/>
</dbReference>
<dbReference type="GO" id="GO:0008474">
    <property type="term" value="F:palmitoyl-(protein) hydrolase activity"/>
    <property type="evidence" value="ECO:0007669"/>
    <property type="project" value="UniProtKB-EC"/>
</dbReference>
<evidence type="ECO:0000256" key="3">
    <source>
        <dbReference type="ARBA" id="ARBA00022946"/>
    </source>
</evidence>
<dbReference type="RefSeq" id="WP_163902909.1">
    <property type="nucleotide sequence ID" value="NZ_CP048427.1"/>
</dbReference>
<comment type="catalytic activity">
    <reaction evidence="11">
        <text>mycophenolic acid O-acyl-beta-D-glucuronide + H2O = mycophenolate + D-glucuronate + H(+)</text>
        <dbReference type="Rhea" id="RHEA:34179"/>
        <dbReference type="ChEBI" id="CHEBI:15377"/>
        <dbReference type="ChEBI" id="CHEBI:15378"/>
        <dbReference type="ChEBI" id="CHEBI:58720"/>
        <dbReference type="ChEBI" id="CHEBI:62932"/>
        <dbReference type="ChEBI" id="CHEBI:66982"/>
        <dbReference type="EC" id="3.1.1.93"/>
    </reaction>
    <physiologicalReaction direction="left-to-right" evidence="11">
        <dbReference type="Rhea" id="RHEA:34180"/>
    </physiologicalReaction>
</comment>
<evidence type="ECO:0000259" key="12">
    <source>
        <dbReference type="Pfam" id="PF12697"/>
    </source>
</evidence>
<evidence type="ECO:0000256" key="6">
    <source>
        <dbReference type="ARBA" id="ARBA00041520"/>
    </source>
</evidence>
<evidence type="ECO:0000256" key="9">
    <source>
        <dbReference type="ARBA" id="ARBA00046047"/>
    </source>
</evidence>
<evidence type="ECO:0000256" key="4">
    <source>
        <dbReference type="ARBA" id="ARBA00039132"/>
    </source>
</evidence>
<dbReference type="SUPFAM" id="SSF53474">
    <property type="entry name" value="alpha/beta-Hydrolases"/>
    <property type="match status" value="1"/>
</dbReference>
<evidence type="ECO:0000256" key="1">
    <source>
        <dbReference type="ARBA" id="ARBA00012423"/>
    </source>
</evidence>
<keyword evidence="2 13" id="KW-0378">Hydrolase</keyword>
<gene>
    <name evidence="13" type="ORF">G6N76_14575</name>
</gene>
<dbReference type="Gene3D" id="3.40.50.1820">
    <property type="entry name" value="alpha/beta hydrolase"/>
    <property type="match status" value="1"/>
</dbReference>
<dbReference type="PANTHER" id="PTHR16138:SF7">
    <property type="entry name" value="PALMITOYL-PROTEIN THIOESTERASE ABHD10, MITOCHONDRIAL"/>
    <property type="match status" value="1"/>
</dbReference>
<evidence type="ECO:0000256" key="10">
    <source>
        <dbReference type="ARBA" id="ARBA00047409"/>
    </source>
</evidence>
<dbReference type="InterPro" id="IPR052382">
    <property type="entry name" value="ABHD10_acyl-thioesterase"/>
</dbReference>
<dbReference type="EC" id="3.1.1.93" evidence="4"/>
<evidence type="ECO:0000313" key="14">
    <source>
        <dbReference type="Proteomes" id="UP000477849"/>
    </source>
</evidence>
<reference evidence="13 14" key="1">
    <citation type="submission" date="2020-02" db="EMBL/GenBank/DDBJ databases">
        <title>Genome sequence of the type strain CCBAU10050 of Rhizobium daejeonense.</title>
        <authorList>
            <person name="Gao J."/>
            <person name="Sun J."/>
        </authorList>
    </citation>
    <scope>NUCLEOTIDE SEQUENCE [LARGE SCALE GENOMIC DNA]</scope>
    <source>
        <strain evidence="13 14">CCBAU10050</strain>
    </source>
</reference>
<organism evidence="13 14">
    <name type="scientific">Rhizobium daejeonense</name>
    <dbReference type="NCBI Taxonomy" id="240521"/>
    <lineage>
        <taxon>Bacteria</taxon>
        <taxon>Pseudomonadati</taxon>
        <taxon>Pseudomonadota</taxon>
        <taxon>Alphaproteobacteria</taxon>
        <taxon>Hyphomicrobiales</taxon>
        <taxon>Rhizobiaceae</taxon>
        <taxon>Rhizobium/Agrobacterium group</taxon>
        <taxon>Rhizobium</taxon>
    </lineage>
</organism>
<evidence type="ECO:0000313" key="13">
    <source>
        <dbReference type="EMBL" id="NGO64893.1"/>
    </source>
</evidence>
<proteinExistence type="predicted"/>
<evidence type="ECO:0000256" key="8">
    <source>
        <dbReference type="ARBA" id="ARBA00042704"/>
    </source>
</evidence>
<dbReference type="InterPro" id="IPR029058">
    <property type="entry name" value="AB_hydrolase_fold"/>
</dbReference>
<dbReference type="PANTHER" id="PTHR16138">
    <property type="entry name" value="MYCOPHENOLIC ACID ACYL-GLUCURONIDE ESTERASE, MITOCHONDRIAL"/>
    <property type="match status" value="1"/>
</dbReference>
<dbReference type="EMBL" id="JAAKZH010000004">
    <property type="protein sequence ID" value="NGO64893.1"/>
    <property type="molecule type" value="Genomic_DNA"/>
</dbReference>
<comment type="catalytic activity">
    <reaction evidence="10">
        <text>S-hexadecanoyl-L-cysteinyl-[protein] + H2O = L-cysteinyl-[protein] + hexadecanoate + H(+)</text>
        <dbReference type="Rhea" id="RHEA:19233"/>
        <dbReference type="Rhea" id="RHEA-COMP:10131"/>
        <dbReference type="Rhea" id="RHEA-COMP:11032"/>
        <dbReference type="ChEBI" id="CHEBI:7896"/>
        <dbReference type="ChEBI" id="CHEBI:15377"/>
        <dbReference type="ChEBI" id="CHEBI:15378"/>
        <dbReference type="ChEBI" id="CHEBI:29950"/>
        <dbReference type="ChEBI" id="CHEBI:74151"/>
        <dbReference type="EC" id="3.1.2.22"/>
    </reaction>
    <physiologicalReaction direction="left-to-right" evidence="10">
        <dbReference type="Rhea" id="RHEA:19234"/>
    </physiologicalReaction>
</comment>
<evidence type="ECO:0000256" key="7">
    <source>
        <dbReference type="ARBA" id="ARBA00042645"/>
    </source>
</evidence>
<dbReference type="Proteomes" id="UP000477849">
    <property type="component" value="Unassembled WGS sequence"/>
</dbReference>
<comment type="function">
    <text evidence="9">Acts as an acyl-protein thioesterase that hydrolyzes fatty acids from acylated residues in proteins. Regulates the mitochondrial S-depalmitoylation of the nucleophilic active site residue of peroxiredoxin-5/PRDX5, a key antioxidant protein, therefore modulating mitochondrial antioxidant ability. Also catalyzes the deglucuronidation of mycophenolic acid acyl-glucuronide, an active metabolite of the immunosuppressant drug mycophenolate.</text>
</comment>
<dbReference type="InterPro" id="IPR000073">
    <property type="entry name" value="AB_hydrolase_1"/>
</dbReference>
<evidence type="ECO:0000256" key="11">
    <source>
        <dbReference type="ARBA" id="ARBA00047972"/>
    </source>
</evidence>
<keyword evidence="3" id="KW-0809">Transit peptide</keyword>
<keyword evidence="14" id="KW-1185">Reference proteome</keyword>
<sequence length="269" mass="28872">MAEGENGIVATHLTVGEGDDSRLIAMLLRPAAGNASPSMPALVWLGGYRSDMTGTKAIELDALAAENGLAAIRFDYSGHGASGGEFRKGTISRWTQEALAVLEHVAPESVVLVGSSMGGWIAIRVIQELKRLGRGPKIKGLVLIAPAPDFTIDLIEPNLSEAERTSLSERGYFEEPSEYSPEPNIFTRALIEDGRKNQVLKGIIETGCPVHILQGMADPDVPYKHALKLMEFLPADDVVLTLVQGGDHRLSRPEDIARMKAAVVAMLPA</sequence>
<dbReference type="AlphaFoldDB" id="A0A6M1S1T7"/>
<protein>
    <recommendedName>
        <fullName evidence="5">Palmitoyl-protein thioesterase ABHD10, mitochondrial</fullName>
        <ecNumber evidence="4">3.1.1.93</ecNumber>
        <ecNumber evidence="1">3.1.2.22</ecNumber>
    </recommendedName>
    <alternativeName>
        <fullName evidence="7">Acyl-protein thioesterase ABHD10</fullName>
    </alternativeName>
    <alternativeName>
        <fullName evidence="8">Alpha/beta hydrolase domain-containing protein 10</fullName>
    </alternativeName>
    <alternativeName>
        <fullName evidence="6">Mycophenolic acid acyl-glucuronide esterase, mitochondrial</fullName>
    </alternativeName>
</protein>
<evidence type="ECO:0000256" key="2">
    <source>
        <dbReference type="ARBA" id="ARBA00022801"/>
    </source>
</evidence>
<dbReference type="EC" id="3.1.2.22" evidence="1"/>
<feature type="domain" description="AB hydrolase-1" evidence="12">
    <location>
        <begin position="58"/>
        <end position="258"/>
    </location>
</feature>
<name>A0A6M1S1T7_9HYPH</name>
<dbReference type="Pfam" id="PF12697">
    <property type="entry name" value="Abhydrolase_6"/>
    <property type="match status" value="1"/>
</dbReference>
<accession>A0A6M1S1T7</accession>
<evidence type="ECO:0000256" key="5">
    <source>
        <dbReference type="ARBA" id="ARBA00039314"/>
    </source>
</evidence>
<comment type="caution">
    <text evidence="13">The sequence shown here is derived from an EMBL/GenBank/DDBJ whole genome shotgun (WGS) entry which is preliminary data.</text>
</comment>